<accession>A0A8D4IZ35</accession>
<dbReference type="Pfam" id="PF11198">
    <property type="entry name" value="DUF2857"/>
    <property type="match status" value="1"/>
</dbReference>
<dbReference type="AlphaFoldDB" id="A0A8D4IZ35"/>
<evidence type="ECO:0000313" key="1">
    <source>
        <dbReference type="EMBL" id="QDJ13948.1"/>
    </source>
</evidence>
<dbReference type="RefSeq" id="WP_265482654.1">
    <property type="nucleotide sequence ID" value="NZ_CP022013.1"/>
</dbReference>
<name>A0A8D4IZ35_9PAST</name>
<dbReference type="EMBL" id="CP022011">
    <property type="protein sequence ID" value="QDJ13948.1"/>
    <property type="molecule type" value="Genomic_DNA"/>
</dbReference>
<protein>
    <submittedName>
        <fullName evidence="1">Uncharacterized protein</fullName>
    </submittedName>
</protein>
<proteinExistence type="predicted"/>
<reference evidence="1" key="1">
    <citation type="submission" date="2017-06" db="EMBL/GenBank/DDBJ databases">
        <title>Genome sequencing of pathogenic and non-pathogenic strains within Bisgaard taxon 40.</title>
        <authorList>
            <person name="Ladner J.T."/>
            <person name="Lovett S.P."/>
            <person name="Koroleva G."/>
            <person name="Lorch J.M."/>
        </authorList>
    </citation>
    <scope>NUCLEOTIDE SEQUENCE</scope>
    <source>
        <strain evidence="1">27576-1-I1</strain>
    </source>
</reference>
<dbReference type="InterPro" id="IPR021364">
    <property type="entry name" value="DUF2857"/>
</dbReference>
<keyword evidence="2" id="KW-1185">Reference proteome</keyword>
<organism evidence="1 2">
    <name type="scientific">Mergibacter septicus</name>
    <dbReference type="NCBI Taxonomy" id="221402"/>
    <lineage>
        <taxon>Bacteria</taxon>
        <taxon>Pseudomonadati</taxon>
        <taxon>Pseudomonadota</taxon>
        <taxon>Gammaproteobacteria</taxon>
        <taxon>Pasteurellales</taxon>
        <taxon>Pasteurellaceae</taxon>
        <taxon>Mergibacter</taxon>
    </lineage>
</organism>
<gene>
    <name evidence="1" type="ORF">CEP48_00165</name>
</gene>
<evidence type="ECO:0000313" key="2">
    <source>
        <dbReference type="Proteomes" id="UP000955338"/>
    </source>
</evidence>
<dbReference type="Proteomes" id="UP000955338">
    <property type="component" value="Chromosome"/>
</dbReference>
<sequence length="186" mass="21380">MTIATFNLAVLSHVMYELKNGNLRYCEQFGFTSTELHELDKLTTDELHHLSQTKTPFIKIGINHDLFNKMISCAKNHAETQKIMDNALILGGSIELLENFFGEQSAKISERRRLLGQSKSAGRRSTLDTNESSKIWYKWKAVRDSKLNLDSLDALNILMQIAESTKVDLTTVWKLVMSWEREQQDE</sequence>